<evidence type="ECO:0000256" key="2">
    <source>
        <dbReference type="SAM" id="Coils"/>
    </source>
</evidence>
<dbReference type="PANTHER" id="PTHR12348:SF26">
    <property type="entry name" value="PROTEIN TSCT-1"/>
    <property type="match status" value="1"/>
</dbReference>
<dbReference type="PANTHER" id="PTHR12348">
    <property type="entry name" value="TSC22"/>
    <property type="match status" value="1"/>
</dbReference>
<keyword evidence="5" id="KW-1185">Reference proteome</keyword>
<evidence type="ECO:0000313" key="5">
    <source>
        <dbReference type="Proteomes" id="UP000242913"/>
    </source>
</evidence>
<sequence>MVFLRTSPPTSPSTCCTDYARIISMKELDSSLAMLCNYSQSSSKIQRRQSVASCVGGMMTATLGTTTVTTFDVLNQSSALITPPTTPDTTQDNAIHRWSVSSISSISSRSSTKMQPSSSSLQINQQSNSSVSSSLAFGEMSDKPNPKISTNTSAVFLDLAEVMRAATSTSATGPNVVPIDNKIEQAMDLVKTHLTFAVREEVEILRSTIVELEAKVAQLESQNQVLKQFAPIEVVNSLATLVQQQQQRQLQLQQQQLSSGTTSPNPAQPIPVQNVSNQSIQKQSMPTVTSEISVGPTSLPGVVPPIGLLSEVQPGMEQKQFPATENGASESFRVVQKKWIG</sequence>
<dbReference type="InterPro" id="IPR000580">
    <property type="entry name" value="TSC22/Bun"/>
</dbReference>
<comment type="similarity">
    <text evidence="1">Belongs to the TSC-22/Dip/Bun family.</text>
</comment>
<dbReference type="OrthoDB" id="8961796at2759"/>
<feature type="region of interest" description="Disordered" evidence="3">
    <location>
        <begin position="253"/>
        <end position="281"/>
    </location>
</feature>
<evidence type="ECO:0000256" key="3">
    <source>
        <dbReference type="SAM" id="MobiDB-lite"/>
    </source>
</evidence>
<dbReference type="AlphaFoldDB" id="A0A238BUP1"/>
<dbReference type="Proteomes" id="UP000242913">
    <property type="component" value="Unassembled WGS sequence"/>
</dbReference>
<dbReference type="GO" id="GO:0006357">
    <property type="term" value="P:regulation of transcription by RNA polymerase II"/>
    <property type="evidence" value="ECO:0007669"/>
    <property type="project" value="InterPro"/>
</dbReference>
<feature type="coiled-coil region" evidence="2">
    <location>
        <begin position="202"/>
        <end position="229"/>
    </location>
</feature>
<feature type="region of interest" description="Disordered" evidence="3">
    <location>
        <begin position="106"/>
        <end position="127"/>
    </location>
</feature>
<evidence type="ECO:0008006" key="6">
    <source>
        <dbReference type="Google" id="ProtNLM"/>
    </source>
</evidence>
<dbReference type="InterPro" id="IPR047862">
    <property type="entry name" value="TSC22/BUN_CS"/>
</dbReference>
<name>A0A238BUP1_9BILA</name>
<keyword evidence="2" id="KW-0175">Coiled coil</keyword>
<dbReference type="EMBL" id="KZ270005">
    <property type="protein sequence ID" value="OZC08626.1"/>
    <property type="molecule type" value="Genomic_DNA"/>
</dbReference>
<dbReference type="Pfam" id="PF01166">
    <property type="entry name" value="TSC22"/>
    <property type="match status" value="1"/>
</dbReference>
<dbReference type="PROSITE" id="PS01289">
    <property type="entry name" value="TSC22"/>
    <property type="match status" value="1"/>
</dbReference>
<dbReference type="SUPFAM" id="SSF58026">
    <property type="entry name" value="Delta-sleep-inducing peptide immunoreactive peptide"/>
    <property type="match status" value="1"/>
</dbReference>
<accession>A0A238BUP1</accession>
<organism evidence="4 5">
    <name type="scientific">Onchocerca flexuosa</name>
    <dbReference type="NCBI Taxonomy" id="387005"/>
    <lineage>
        <taxon>Eukaryota</taxon>
        <taxon>Metazoa</taxon>
        <taxon>Ecdysozoa</taxon>
        <taxon>Nematoda</taxon>
        <taxon>Chromadorea</taxon>
        <taxon>Rhabditida</taxon>
        <taxon>Spirurina</taxon>
        <taxon>Spiruromorpha</taxon>
        <taxon>Filarioidea</taxon>
        <taxon>Onchocercidae</taxon>
        <taxon>Onchocerca</taxon>
    </lineage>
</organism>
<protein>
    <recommendedName>
        <fullName evidence="6">TSC-22/dip/bun family protein</fullName>
    </recommendedName>
</protein>
<gene>
    <name evidence="4" type="ORF">X798_04307</name>
</gene>
<dbReference type="CDD" id="cd21936">
    <property type="entry name" value="ZIP_TSC22D"/>
    <property type="match status" value="1"/>
</dbReference>
<evidence type="ECO:0000256" key="1">
    <source>
        <dbReference type="ARBA" id="ARBA00007908"/>
    </source>
</evidence>
<evidence type="ECO:0000313" key="4">
    <source>
        <dbReference type="EMBL" id="OZC08626.1"/>
    </source>
</evidence>
<reference evidence="4 5" key="1">
    <citation type="submission" date="2015-12" db="EMBL/GenBank/DDBJ databases">
        <title>Draft genome of the nematode, Onchocerca flexuosa.</title>
        <authorList>
            <person name="Mitreva M."/>
        </authorList>
    </citation>
    <scope>NUCLEOTIDE SEQUENCE [LARGE SCALE GENOMIC DNA]</scope>
    <source>
        <strain evidence="4">Red Deer</strain>
    </source>
</reference>
<proteinExistence type="inferred from homology"/>
<feature type="compositionally biased region" description="Polar residues" evidence="3">
    <location>
        <begin position="258"/>
        <end position="281"/>
    </location>
</feature>
<dbReference type="Gene3D" id="1.20.5.490">
    <property type="entry name" value="Single helix bin"/>
    <property type="match status" value="1"/>
</dbReference>